<reference evidence="3 4" key="1">
    <citation type="submission" date="2016-10" db="EMBL/GenBank/DDBJ databases">
        <authorList>
            <person name="de Groot N.N."/>
        </authorList>
    </citation>
    <scope>NUCLEOTIDE SEQUENCE [LARGE SCALE GENOMIC DNA]</scope>
    <source>
        <strain evidence="3 4">DSM 43019</strain>
    </source>
</reference>
<dbReference type="EMBL" id="FONV01000005">
    <property type="protein sequence ID" value="SFF02930.1"/>
    <property type="molecule type" value="Genomic_DNA"/>
</dbReference>
<feature type="signal peptide" evidence="1">
    <location>
        <begin position="1"/>
        <end position="35"/>
    </location>
</feature>
<feature type="chain" id="PRO_5011784520" evidence="1">
    <location>
        <begin position="36"/>
        <end position="602"/>
    </location>
</feature>
<dbReference type="GO" id="GO:0005975">
    <property type="term" value="P:carbohydrate metabolic process"/>
    <property type="evidence" value="ECO:0007669"/>
    <property type="project" value="UniProtKB-ARBA"/>
</dbReference>
<dbReference type="Gene3D" id="2.60.40.10">
    <property type="entry name" value="Immunoglobulins"/>
    <property type="match status" value="1"/>
</dbReference>
<feature type="domain" description="IPT/TIG" evidence="2">
    <location>
        <begin position="368"/>
        <end position="453"/>
    </location>
</feature>
<dbReference type="InterPro" id="IPR002909">
    <property type="entry name" value="IPT_dom"/>
</dbReference>
<dbReference type="STRING" id="35752.SAMN05421541_105290"/>
<keyword evidence="4" id="KW-1185">Reference proteome</keyword>
<dbReference type="AlphaFoldDB" id="A0A1I2FEC8"/>
<evidence type="ECO:0000256" key="1">
    <source>
        <dbReference type="SAM" id="SignalP"/>
    </source>
</evidence>
<evidence type="ECO:0000259" key="2">
    <source>
        <dbReference type="Pfam" id="PF01833"/>
    </source>
</evidence>
<organism evidence="3 4">
    <name type="scientific">Actinoplanes philippinensis</name>
    <dbReference type="NCBI Taxonomy" id="35752"/>
    <lineage>
        <taxon>Bacteria</taxon>
        <taxon>Bacillati</taxon>
        <taxon>Actinomycetota</taxon>
        <taxon>Actinomycetes</taxon>
        <taxon>Micromonosporales</taxon>
        <taxon>Micromonosporaceae</taxon>
        <taxon>Actinoplanes</taxon>
    </lineage>
</organism>
<gene>
    <name evidence="3" type="ORF">SAMN05421541_105290</name>
</gene>
<keyword evidence="1" id="KW-0732">Signal</keyword>
<dbReference type="InterPro" id="IPR014756">
    <property type="entry name" value="Ig_E-set"/>
</dbReference>
<protein>
    <submittedName>
        <fullName evidence="3">IPT/TIG domain-containing protein</fullName>
    </submittedName>
</protein>
<proteinExistence type="predicted"/>
<accession>A0A1I2FEC8</accession>
<sequence length="602" mass="59710">MRYSRPRTGNRLRRAGVVAATTALAVAAGAAPAFAADVDFDLDVNAGPQGGGNTVTASASGLLASVTTPGARFVVGANTTCPATYSTTSAGSLTATVTKSDDDTAKIVVPAVALGSTYRVCMYVGTATGSVTQGKTTAIEAYVPEASTVSITPNAANPATTASPVSIVASSSGPWLQNQSTVSAIFTSATCPATYSATGATTATVTKNAANTTATISAPTTLTNGATYNVCYYNGTANTSVLLGKGQYSLVPAVSLSPQFGPSAGTNTLIIQSSTNFMSSGVTAPGVIFTRLACPNTYSNASDYVGASSPLPTKINNMRLSVKVPAGVVLGSSEASAQYKVCVYGGSTAGTSKLIAQPLNYTIAASVTVSSIAPASGPAQGGQEVVITGTNFPTAEGAQVSASLGGSELTNIKVNDLGTTLTGTTTSHAPGATTVSVTTLAGTKSALGTPYAYTYGITVSPNTAPVPASAGANPPIYIQGAGFSNLTPGAAPGVAATTTGAAVYLVDNTWYAGNQASRPVNAGAKAQCYDITVITDNELICTLDLYNGLGTANILGTAPTNTVPVGTYTIAIVNDVAAVGGPVADVGFSRISSGSTFTVASY</sequence>
<dbReference type="InterPro" id="IPR013783">
    <property type="entry name" value="Ig-like_fold"/>
</dbReference>
<dbReference type="Pfam" id="PF01833">
    <property type="entry name" value="TIG"/>
    <property type="match status" value="1"/>
</dbReference>
<dbReference type="Proteomes" id="UP000199645">
    <property type="component" value="Unassembled WGS sequence"/>
</dbReference>
<evidence type="ECO:0000313" key="4">
    <source>
        <dbReference type="Proteomes" id="UP000199645"/>
    </source>
</evidence>
<evidence type="ECO:0000313" key="3">
    <source>
        <dbReference type="EMBL" id="SFF02930.1"/>
    </source>
</evidence>
<name>A0A1I2FEC8_9ACTN</name>
<dbReference type="SUPFAM" id="SSF81296">
    <property type="entry name" value="E set domains"/>
    <property type="match status" value="1"/>
</dbReference>
<dbReference type="CDD" id="cd00102">
    <property type="entry name" value="IPT"/>
    <property type="match status" value="1"/>
</dbReference>